<feature type="transmembrane region" description="Helical" evidence="1">
    <location>
        <begin position="817"/>
        <end position="836"/>
    </location>
</feature>
<dbReference type="CDD" id="cd20707">
    <property type="entry name" value="MIX_III"/>
    <property type="match status" value="1"/>
</dbReference>
<keyword evidence="1" id="KW-1133">Transmembrane helix</keyword>
<gene>
    <name evidence="3" type="ORF">C1I89_18400</name>
</gene>
<organism evidence="3 4">
    <name type="scientific">Achromobacter pulmonis</name>
    <dbReference type="NCBI Taxonomy" id="1389932"/>
    <lineage>
        <taxon>Bacteria</taxon>
        <taxon>Pseudomonadati</taxon>
        <taxon>Pseudomonadota</taxon>
        <taxon>Betaproteobacteria</taxon>
        <taxon>Burkholderiales</taxon>
        <taxon>Alcaligenaceae</taxon>
        <taxon>Achromobacter</taxon>
    </lineage>
</organism>
<keyword evidence="4" id="KW-1185">Reference proteome</keyword>
<feature type="domain" description="Toxin VasX N-terminal region" evidence="2">
    <location>
        <begin position="21"/>
        <end position="178"/>
    </location>
</feature>
<protein>
    <recommendedName>
        <fullName evidence="2">Toxin VasX N-terminal region domain-containing protein</fullName>
    </recommendedName>
</protein>
<dbReference type="AlphaFoldDB" id="A0A2N8KHM5"/>
<name>A0A2N8KHM5_9BURK</name>
<dbReference type="NCBIfam" id="NF041559">
    <property type="entry name" value="BTH_I2691_fam"/>
    <property type="match status" value="1"/>
</dbReference>
<reference evidence="3 4" key="1">
    <citation type="submission" date="2018-01" db="EMBL/GenBank/DDBJ databases">
        <title>The draft genome of an aniline degradation strain ANB-1.</title>
        <authorList>
            <person name="Zhang L."/>
            <person name="Jiang J."/>
        </authorList>
    </citation>
    <scope>NUCLEOTIDE SEQUENCE [LARGE SCALE GENOMIC DNA]</scope>
    <source>
        <strain evidence="3 4">ANB-1</strain>
    </source>
</reference>
<dbReference type="InterPro" id="IPR046864">
    <property type="entry name" value="VasX_N"/>
</dbReference>
<dbReference type="Pfam" id="PF20249">
    <property type="entry name" value="VasX_N"/>
    <property type="match status" value="1"/>
</dbReference>
<sequence length="879" mass="98239">MADEVKNCERRRSSLDCGEDCPFHRIGLPIMPLRYAVLKNDAIFPALDGDLDMPELRERPLGEGARYGVRLLRTGYLYVYDEARSELKGYYVNENATLYNFDLDKPVEDCDRAFTCASQDHEAKASLLTIPNARNATFVWLAFSDVQWTKDVCKAHKGRKGAEMRQRHMFKFDVQAWLSGKKHPQAKSIKTLKDTVADYVVHRKRELDPYGKQQLLGWSTVGYYNVKGWMGEPIEDAAEAFSPGNGLMLALPDGTGILQDIARLMRMRFDDFVSNKEDLRPLTVSKSIESISEIVMQSAESDFLRRRGQDATNYSVYGTSTPHMAVGPGGAGAEGLAVGQLLLDWLMPENREGRLAEADNYRHPTEEERRKVRWDAWSKYFDNYDENARRAWQSGFDDRLAKFDAGIIVPMAKAHVAWMTCENTLESFQCNYDANNADSGEVYQTVLALCIDGTQDKRVCFQLYADWLQGNPEDTRNIVLRAMFHNQDFVVKKVVDAHEAAVDWKGIPWSNLHEAYKTGLKVLSEGQMDKTARLLEQIMGPLVHVLRLGVDSAVARRLAMYMGLLSRQDVAIVEVEGGRKSFRAALIREIMRQHGGRVDLRQMERAVAEELRRLEVRGEQIEGSDKKRWFMLVDRQAAASVPADMRAGDRARALAQTTMTIEQYEARELSRWRTTINTDVRLGVVGCVFQTVAVYKLWSDLESAMPHERSDASWKFVVGIASAGGSVADVLGAALKARAAGGMRLGVGVSLDATGSLLARWGSRVGVVTGVIMAVFDFKSATDQFVIEKNGLMGGLYVASGILSLIVISAFAMSATLVGLIAAVFLIIVAVLIEKFKGNKIDEWLKRCLWGKLQGQPGADYYYGVQQEMNSLRVALGGS</sequence>
<dbReference type="EMBL" id="POQS01000004">
    <property type="protein sequence ID" value="PND32955.1"/>
    <property type="molecule type" value="Genomic_DNA"/>
</dbReference>
<accession>A0A2N8KHM5</accession>
<keyword evidence="1" id="KW-0812">Transmembrane</keyword>
<evidence type="ECO:0000313" key="4">
    <source>
        <dbReference type="Proteomes" id="UP000235994"/>
    </source>
</evidence>
<evidence type="ECO:0000259" key="2">
    <source>
        <dbReference type="Pfam" id="PF20249"/>
    </source>
</evidence>
<proteinExistence type="predicted"/>
<evidence type="ECO:0000256" key="1">
    <source>
        <dbReference type="SAM" id="Phobius"/>
    </source>
</evidence>
<keyword evidence="1" id="KW-0472">Membrane</keyword>
<evidence type="ECO:0000313" key="3">
    <source>
        <dbReference type="EMBL" id="PND32955.1"/>
    </source>
</evidence>
<dbReference type="RefSeq" id="WP_102774064.1">
    <property type="nucleotide sequence ID" value="NZ_POQS01000004.1"/>
</dbReference>
<comment type="caution">
    <text evidence="3">The sequence shown here is derived from an EMBL/GenBank/DDBJ whole genome shotgun (WGS) entry which is preliminary data.</text>
</comment>
<dbReference type="Proteomes" id="UP000235994">
    <property type="component" value="Unassembled WGS sequence"/>
</dbReference>
<dbReference type="InterPro" id="IPR048126">
    <property type="entry name" value="Toxin_VasX"/>
</dbReference>